<dbReference type="PANTHER" id="PTHR42648:SF18">
    <property type="entry name" value="RETROTRANSPOSON, UNCLASSIFIED-LIKE PROTEIN"/>
    <property type="match status" value="1"/>
</dbReference>
<dbReference type="InterPro" id="IPR036397">
    <property type="entry name" value="RNaseH_sf"/>
</dbReference>
<feature type="region of interest" description="Disordered" evidence="1">
    <location>
        <begin position="562"/>
        <end position="600"/>
    </location>
</feature>
<dbReference type="EMBL" id="BKCJ010005989">
    <property type="protein sequence ID" value="GEU69733.1"/>
    <property type="molecule type" value="Genomic_DNA"/>
</dbReference>
<dbReference type="InterPro" id="IPR012337">
    <property type="entry name" value="RNaseH-like_sf"/>
</dbReference>
<dbReference type="Gene3D" id="3.30.420.10">
    <property type="entry name" value="Ribonuclease H-like superfamily/Ribonuclease H"/>
    <property type="match status" value="2"/>
</dbReference>
<comment type="caution">
    <text evidence="2">The sequence shown here is derived from an EMBL/GenBank/DDBJ whole genome shotgun (WGS) entry which is preliminary data.</text>
</comment>
<dbReference type="AlphaFoldDB" id="A0A6L2M6S7"/>
<feature type="compositionally biased region" description="Pro residues" evidence="1">
    <location>
        <begin position="1056"/>
        <end position="1070"/>
    </location>
</feature>
<sequence>MDDQEDASKQGAKIDELDADEDVTLVDVDAKVEMDANIQGRIAESQAKAYNLDLQHSEKDNTVMRSQALKRKPVIEAQSRKNIMIYLKNMAGFKMNFFKGMTYNEIRPVFEKHYNSIQAFLEKRKKEIEEEWSKRKSKSFKQDTTKRQRIEEEAEELKIHLQIVVNDDDVFTEATPLASKVLVVDYQIHYENNKPYYKIIRADGTHKLFLSFITLLKNFDEKDLETLWTLVKERFESTEPKNFSDDFLLSTLKIMFEKPNVEANLILLVEKKYPLIIFTLEQMLNNVRLEVEEESEMSLELLRNRYALSLNIFYLLNSKDPHSWFKDKVLLVQAQANGQILHEDELVFLADPRITEGQATQTVITYNAAYQADDLHAYDSDCDKLNTVKVALMANLSHYGSDALAEVVQIVLWYLDSARHGLVRGLPKLKFEKDHLCSTCAMGKSKKKPHKPKSEDTNQENFYLLHMDLCGPIRVASVKGKKYILVVVDDYSQFTWVGISHETYVARSPQQNGVVERRNRTLIKVAIAMLIYAKAPLFLWAESVATASPEVIALIAKVVAPEPPVSTDSPSSTTVDQDAPSSSNSQTTPETQSPIIPNDVEDYNHDLDVAHMNNDPFFGIPILKIPSDQSSSTDYNCKIPCSFKNSNTQLTPSYSIKQVIFNHTNFSMTTLADKAILSGADNHPPMLEKDMYDSWKSIMELYMMNRQHGRMIFESVENGPLIWPSIEENRVTRPKKYSKLFAMEAIQDDCDERECKLYDEFNKFAYKKKETLREFYLRFSLLLNDMNIYNMKLEQFQVNTKFLNTLPPEWSKFVIDVKLVRDLHTTNVDQLHAYLDSDMSSASFTVTYTSVYTDSEPRRVFWRADEELLDGGSPRVIVYGYDGLPMLPVALPSPDYIPGPEEPQTLPAPRDEDEHEPMFIQPHDLDLVPDPIYPDAESPGYVAESDPEEYEDDEIEDGLVDYPMDGGDDDDDDSSRDDADGEDGDEEEEEDEEEHLASADSAIVIPTDELAAISFLLEAEVERLLAMPTPSPSLLTSLLPPSVGERLARCMAPAALPSPPLPSPLHMPPPIDRRDDIPETEMPPRKRLCLSTLGSRYEVTESFTARPTGGRWIDYGFFSTLDAEARRRGTGDVGYGIRDTWVDPAETVPEIAPVIVGEVNTRVTKLAELHEHDTQDLYALLEDAQDRAGVCTRVLAPDRATAAEYSHSGTTPVQMQQTEIAELRETDHRRQTQMEETL</sequence>
<feature type="compositionally biased region" description="Low complexity" evidence="1">
    <location>
        <begin position="565"/>
        <end position="576"/>
    </location>
</feature>
<dbReference type="GO" id="GO:0003676">
    <property type="term" value="F:nucleic acid binding"/>
    <property type="evidence" value="ECO:0007669"/>
    <property type="project" value="InterPro"/>
</dbReference>
<gene>
    <name evidence="2" type="ORF">Tci_041711</name>
</gene>
<feature type="compositionally biased region" description="Acidic residues" evidence="1">
    <location>
        <begin position="945"/>
        <end position="959"/>
    </location>
</feature>
<feature type="compositionally biased region" description="Acidic residues" evidence="1">
    <location>
        <begin position="966"/>
        <end position="994"/>
    </location>
</feature>
<feature type="region of interest" description="Disordered" evidence="1">
    <location>
        <begin position="1054"/>
        <end position="1082"/>
    </location>
</feature>
<dbReference type="PANTHER" id="PTHR42648">
    <property type="entry name" value="TRANSPOSASE, PUTATIVE-RELATED"/>
    <property type="match status" value="1"/>
</dbReference>
<evidence type="ECO:0000256" key="1">
    <source>
        <dbReference type="SAM" id="MobiDB-lite"/>
    </source>
</evidence>
<dbReference type="InterPro" id="IPR039537">
    <property type="entry name" value="Retrotran_Ty1/copia-like"/>
</dbReference>
<dbReference type="SUPFAM" id="SSF53098">
    <property type="entry name" value="Ribonuclease H-like"/>
    <property type="match status" value="1"/>
</dbReference>
<accession>A0A6L2M6S7</accession>
<feature type="region of interest" description="Disordered" evidence="1">
    <location>
        <begin position="892"/>
        <end position="1003"/>
    </location>
</feature>
<organism evidence="2">
    <name type="scientific">Tanacetum cinerariifolium</name>
    <name type="common">Dalmatian daisy</name>
    <name type="synonym">Chrysanthemum cinerariifolium</name>
    <dbReference type="NCBI Taxonomy" id="118510"/>
    <lineage>
        <taxon>Eukaryota</taxon>
        <taxon>Viridiplantae</taxon>
        <taxon>Streptophyta</taxon>
        <taxon>Embryophyta</taxon>
        <taxon>Tracheophyta</taxon>
        <taxon>Spermatophyta</taxon>
        <taxon>Magnoliopsida</taxon>
        <taxon>eudicotyledons</taxon>
        <taxon>Gunneridae</taxon>
        <taxon>Pentapetalae</taxon>
        <taxon>asterids</taxon>
        <taxon>campanulids</taxon>
        <taxon>Asterales</taxon>
        <taxon>Asteraceae</taxon>
        <taxon>Asteroideae</taxon>
        <taxon>Anthemideae</taxon>
        <taxon>Anthemidinae</taxon>
        <taxon>Tanacetum</taxon>
    </lineage>
</organism>
<name>A0A6L2M6S7_TANCI</name>
<evidence type="ECO:0008006" key="3">
    <source>
        <dbReference type="Google" id="ProtNLM"/>
    </source>
</evidence>
<feature type="compositionally biased region" description="Polar residues" evidence="1">
    <location>
        <begin position="579"/>
        <end position="595"/>
    </location>
</feature>
<evidence type="ECO:0000313" key="2">
    <source>
        <dbReference type="EMBL" id="GEU69733.1"/>
    </source>
</evidence>
<proteinExistence type="predicted"/>
<reference evidence="2" key="1">
    <citation type="journal article" date="2019" name="Sci. Rep.">
        <title>Draft genome of Tanacetum cinerariifolium, the natural source of mosquito coil.</title>
        <authorList>
            <person name="Yamashiro T."/>
            <person name="Shiraishi A."/>
            <person name="Satake H."/>
            <person name="Nakayama K."/>
        </authorList>
    </citation>
    <scope>NUCLEOTIDE SEQUENCE</scope>
</reference>
<protein>
    <recommendedName>
        <fullName evidence="3">Integrase catalytic domain-containing protein</fullName>
    </recommendedName>
</protein>